<sequence length="60" mass="7543">MTRYPVDQIYEEVGFIAYHFHWSHDEVMAMEHRDRRRWCKEISRINRKLNDEPENVFDVF</sequence>
<dbReference type="RefSeq" id="WP_161262890.1">
    <property type="nucleotide sequence ID" value="NZ_JAFBDC010000014.1"/>
</dbReference>
<name>A0A845LCC9_HELGE</name>
<accession>A0A845LCC9</accession>
<gene>
    <name evidence="2" type="ORF">GTO89_14855</name>
</gene>
<organism evidence="2 3">
    <name type="scientific">Heliomicrobium gestii</name>
    <name type="common">Heliobacterium gestii</name>
    <dbReference type="NCBI Taxonomy" id="2699"/>
    <lineage>
        <taxon>Bacteria</taxon>
        <taxon>Bacillati</taxon>
        <taxon>Bacillota</taxon>
        <taxon>Clostridia</taxon>
        <taxon>Eubacteriales</taxon>
        <taxon>Heliobacteriaceae</taxon>
        <taxon>Heliomicrobium</taxon>
    </lineage>
</organism>
<dbReference type="EMBL" id="WXEX01000014">
    <property type="protein sequence ID" value="MZP44312.1"/>
    <property type="molecule type" value="Genomic_DNA"/>
</dbReference>
<comment type="caution">
    <text evidence="2">The sequence shown here is derived from an EMBL/GenBank/DDBJ whole genome shotgun (WGS) entry which is preliminary data.</text>
</comment>
<protein>
    <recommendedName>
        <fullName evidence="1">DUF6760 domain-containing protein</fullName>
    </recommendedName>
</protein>
<dbReference type="OrthoDB" id="8481518at2"/>
<dbReference type="Proteomes" id="UP000471031">
    <property type="component" value="Unassembled WGS sequence"/>
</dbReference>
<dbReference type="InterPro" id="IPR046648">
    <property type="entry name" value="DUF6760"/>
</dbReference>
<evidence type="ECO:0000313" key="2">
    <source>
        <dbReference type="EMBL" id="MZP44312.1"/>
    </source>
</evidence>
<feature type="domain" description="DUF6760" evidence="1">
    <location>
        <begin position="6"/>
        <end position="54"/>
    </location>
</feature>
<dbReference type="AlphaFoldDB" id="A0A845LCC9"/>
<evidence type="ECO:0000313" key="3">
    <source>
        <dbReference type="Proteomes" id="UP000471031"/>
    </source>
</evidence>
<dbReference type="Pfam" id="PF20546">
    <property type="entry name" value="DUF6760"/>
    <property type="match status" value="1"/>
</dbReference>
<evidence type="ECO:0000259" key="1">
    <source>
        <dbReference type="Pfam" id="PF20546"/>
    </source>
</evidence>
<proteinExistence type="predicted"/>
<keyword evidence="3" id="KW-1185">Reference proteome</keyword>
<reference evidence="2 3" key="1">
    <citation type="submission" date="2020-01" db="EMBL/GenBank/DDBJ databases">
        <title>Whole genome sequence of Heliobacterium gestii DSM 11169.</title>
        <authorList>
            <person name="Kyndt J.A."/>
            <person name="Meyer T.E."/>
        </authorList>
    </citation>
    <scope>NUCLEOTIDE SEQUENCE [LARGE SCALE GENOMIC DNA]</scope>
    <source>
        <strain evidence="2 3">DSM 11169</strain>
    </source>
</reference>